<organism evidence="1 2">
    <name type="scientific">Choiromyces venosus 120613-1</name>
    <dbReference type="NCBI Taxonomy" id="1336337"/>
    <lineage>
        <taxon>Eukaryota</taxon>
        <taxon>Fungi</taxon>
        <taxon>Dikarya</taxon>
        <taxon>Ascomycota</taxon>
        <taxon>Pezizomycotina</taxon>
        <taxon>Pezizomycetes</taxon>
        <taxon>Pezizales</taxon>
        <taxon>Tuberaceae</taxon>
        <taxon>Choiromyces</taxon>
    </lineage>
</organism>
<dbReference type="AlphaFoldDB" id="A0A3N4J2L0"/>
<reference evidence="1 2" key="1">
    <citation type="journal article" date="2018" name="Nat. Ecol. Evol.">
        <title>Pezizomycetes genomes reveal the molecular basis of ectomycorrhizal truffle lifestyle.</title>
        <authorList>
            <person name="Murat C."/>
            <person name="Payen T."/>
            <person name="Noel B."/>
            <person name="Kuo A."/>
            <person name="Morin E."/>
            <person name="Chen J."/>
            <person name="Kohler A."/>
            <person name="Krizsan K."/>
            <person name="Balestrini R."/>
            <person name="Da Silva C."/>
            <person name="Montanini B."/>
            <person name="Hainaut M."/>
            <person name="Levati E."/>
            <person name="Barry K.W."/>
            <person name="Belfiori B."/>
            <person name="Cichocki N."/>
            <person name="Clum A."/>
            <person name="Dockter R.B."/>
            <person name="Fauchery L."/>
            <person name="Guy J."/>
            <person name="Iotti M."/>
            <person name="Le Tacon F."/>
            <person name="Lindquist E.A."/>
            <person name="Lipzen A."/>
            <person name="Malagnac F."/>
            <person name="Mello A."/>
            <person name="Molinier V."/>
            <person name="Miyauchi S."/>
            <person name="Poulain J."/>
            <person name="Riccioni C."/>
            <person name="Rubini A."/>
            <person name="Sitrit Y."/>
            <person name="Splivallo R."/>
            <person name="Traeger S."/>
            <person name="Wang M."/>
            <person name="Zifcakova L."/>
            <person name="Wipf D."/>
            <person name="Zambonelli A."/>
            <person name="Paolocci F."/>
            <person name="Nowrousian M."/>
            <person name="Ottonello S."/>
            <person name="Baldrian P."/>
            <person name="Spatafora J.W."/>
            <person name="Henrissat B."/>
            <person name="Nagy L.G."/>
            <person name="Aury J.M."/>
            <person name="Wincker P."/>
            <person name="Grigoriev I.V."/>
            <person name="Bonfante P."/>
            <person name="Martin F.M."/>
        </authorList>
    </citation>
    <scope>NUCLEOTIDE SEQUENCE [LARGE SCALE GENOMIC DNA]</scope>
    <source>
        <strain evidence="1 2">120613-1</strain>
    </source>
</reference>
<sequence>MKRTKEKKENKKTKNKTLLFSALLPIYPDFPTIYVEILQNQLSHCFSIILSFEASFYPIFFRFSALSAFPSPHIALSSYNLLTSYPHIQSLYTKVTQSPNLLAQQNTITNSRLDHVKIATKVLKIHSQILTLTVSWESRTVLSRHCDSCS</sequence>
<keyword evidence="2" id="KW-1185">Reference proteome</keyword>
<evidence type="ECO:0000313" key="1">
    <source>
        <dbReference type="EMBL" id="RPA92395.1"/>
    </source>
</evidence>
<name>A0A3N4J2L0_9PEZI</name>
<protein>
    <submittedName>
        <fullName evidence="1">Uncharacterized protein</fullName>
    </submittedName>
</protein>
<dbReference type="EMBL" id="ML120474">
    <property type="protein sequence ID" value="RPA92395.1"/>
    <property type="molecule type" value="Genomic_DNA"/>
</dbReference>
<gene>
    <name evidence="1" type="ORF">L873DRAFT_197113</name>
</gene>
<evidence type="ECO:0000313" key="2">
    <source>
        <dbReference type="Proteomes" id="UP000276215"/>
    </source>
</evidence>
<accession>A0A3N4J2L0</accession>
<proteinExistence type="predicted"/>
<dbReference type="Proteomes" id="UP000276215">
    <property type="component" value="Unassembled WGS sequence"/>
</dbReference>